<evidence type="ECO:0000259" key="7">
    <source>
        <dbReference type="PROSITE" id="PS50885"/>
    </source>
</evidence>
<dbReference type="InterPro" id="IPR003660">
    <property type="entry name" value="HAMP_dom"/>
</dbReference>
<dbReference type="SMART" id="SM00304">
    <property type="entry name" value="HAMP"/>
    <property type="match status" value="1"/>
</dbReference>
<proteinExistence type="predicted"/>
<keyword evidence="6" id="KW-1133">Transmembrane helix</keyword>
<keyword evidence="9" id="KW-1185">Reference proteome</keyword>
<dbReference type="EMBL" id="JBHSQV010000187">
    <property type="protein sequence ID" value="MFC5989201.1"/>
    <property type="molecule type" value="Genomic_DNA"/>
</dbReference>
<dbReference type="GO" id="GO:0004673">
    <property type="term" value="F:protein histidine kinase activity"/>
    <property type="evidence" value="ECO:0007669"/>
    <property type="project" value="UniProtKB-EC"/>
</dbReference>
<dbReference type="Proteomes" id="UP001596250">
    <property type="component" value="Unassembled WGS sequence"/>
</dbReference>
<evidence type="ECO:0000256" key="6">
    <source>
        <dbReference type="SAM" id="Phobius"/>
    </source>
</evidence>
<dbReference type="RefSeq" id="WP_379896773.1">
    <property type="nucleotide sequence ID" value="NZ_CBCSCT010000002.1"/>
</dbReference>
<reference evidence="9" key="1">
    <citation type="journal article" date="2019" name="Int. J. Syst. Evol. Microbiol.">
        <title>The Global Catalogue of Microorganisms (GCM) 10K type strain sequencing project: providing services to taxonomists for standard genome sequencing and annotation.</title>
        <authorList>
            <consortium name="The Broad Institute Genomics Platform"/>
            <consortium name="The Broad Institute Genome Sequencing Center for Infectious Disease"/>
            <person name="Wu L."/>
            <person name="Ma J."/>
        </authorList>
    </citation>
    <scope>NUCLEOTIDE SEQUENCE [LARGE SCALE GENOMIC DNA]</scope>
    <source>
        <strain evidence="9">CCM 8749</strain>
    </source>
</reference>
<evidence type="ECO:0000256" key="3">
    <source>
        <dbReference type="ARBA" id="ARBA00022553"/>
    </source>
</evidence>
<keyword evidence="3" id="KW-0597">Phosphoprotein</keyword>
<evidence type="ECO:0000256" key="1">
    <source>
        <dbReference type="ARBA" id="ARBA00004651"/>
    </source>
</evidence>
<accession>A0ABW1IW14</accession>
<dbReference type="PANTHER" id="PTHR34220:SF7">
    <property type="entry name" value="SENSOR HISTIDINE KINASE YPDA"/>
    <property type="match status" value="1"/>
</dbReference>
<evidence type="ECO:0000256" key="4">
    <source>
        <dbReference type="ARBA" id="ARBA00022679"/>
    </source>
</evidence>
<feature type="domain" description="HAMP" evidence="7">
    <location>
        <begin position="309"/>
        <end position="361"/>
    </location>
</feature>
<feature type="transmembrane region" description="Helical" evidence="6">
    <location>
        <begin position="287"/>
        <end position="305"/>
    </location>
</feature>
<keyword evidence="4 8" id="KW-0808">Transferase</keyword>
<evidence type="ECO:0000256" key="5">
    <source>
        <dbReference type="ARBA" id="ARBA00023136"/>
    </source>
</evidence>
<gene>
    <name evidence="8" type="ORF">ACFPXP_22575</name>
</gene>
<comment type="caution">
    <text evidence="8">The sequence shown here is derived from an EMBL/GenBank/DDBJ whole genome shotgun (WGS) entry which is preliminary data.</text>
</comment>
<dbReference type="InterPro" id="IPR050640">
    <property type="entry name" value="Bact_2-comp_sensor_kinase"/>
</dbReference>
<evidence type="ECO:0000313" key="8">
    <source>
        <dbReference type="EMBL" id="MFC5989201.1"/>
    </source>
</evidence>
<dbReference type="Gene3D" id="3.30.565.10">
    <property type="entry name" value="Histidine kinase-like ATPase, C-terminal domain"/>
    <property type="match status" value="1"/>
</dbReference>
<dbReference type="CDD" id="cd06225">
    <property type="entry name" value="HAMP"/>
    <property type="match status" value="1"/>
</dbReference>
<keyword evidence="6" id="KW-0812">Transmembrane</keyword>
<sequence length="579" mass="67549">MLKISANSIRKSIFIRLVITHLFVILPLILLGIYLYHWSHQNASQEISRNMQAQLSYYLKDLNREMEWLEIQQFDLLQDSGLNELAVTWGMMDSVEKKEKINNILSRLNSIKSSSAYIQDIYLHIRSINRTISAVQGLQEFEKDRFEELRSGGSRDGGRLMIRDDSLHLSVSKWSGRKGEEPLFIVEIELNMERLKDSLRQISMYPESSSFLISETSKFTLASTEQWADLIPQYIHAADKETDDTFSLDAGGKKYQVNRAHSDELGFSVVTYLPEETVSRPLSKFTLWAWLFSVTSIGAIVIYAYSTYKFVRKPLLFLIQSFRRMEEGALNVQIQHEQKDEFGYLYHRFNQMLTKLQNLIDQDYKQKLMMQKAELKQLQSQINPHFLYNSFFILNSLAKTGDVDRIELFTNMLGEYFRFITRNGEDEVCLKEEIKHSRMYTEIQKLRFSRRIQVQFDELPVEMEQIRVPRLIIQPIIENAYEHSLEKMPDEGFLRVTFDMKPREADIIVEDNGNLLDDAHLQALSERFSATSESQEMTGMVNIHRRIVLTYGEGSGLFLSRSVLGGLQVLIRIKQKEEN</sequence>
<dbReference type="InterPro" id="IPR010559">
    <property type="entry name" value="Sig_transdc_His_kin_internal"/>
</dbReference>
<dbReference type="Gene3D" id="6.10.340.10">
    <property type="match status" value="1"/>
</dbReference>
<organism evidence="8 9">
    <name type="scientific">Marinicrinis lubricantis</name>
    <dbReference type="NCBI Taxonomy" id="2086470"/>
    <lineage>
        <taxon>Bacteria</taxon>
        <taxon>Bacillati</taxon>
        <taxon>Bacillota</taxon>
        <taxon>Bacilli</taxon>
        <taxon>Bacillales</taxon>
        <taxon>Paenibacillaceae</taxon>
    </lineage>
</organism>
<comment type="subcellular location">
    <subcellularLocation>
        <location evidence="1">Cell membrane</location>
        <topology evidence="1">Multi-pass membrane protein</topology>
    </subcellularLocation>
</comment>
<dbReference type="Pfam" id="PF06580">
    <property type="entry name" value="His_kinase"/>
    <property type="match status" value="1"/>
</dbReference>
<feature type="transmembrane region" description="Helical" evidence="6">
    <location>
        <begin position="12"/>
        <end position="36"/>
    </location>
</feature>
<evidence type="ECO:0000313" key="9">
    <source>
        <dbReference type="Proteomes" id="UP001596250"/>
    </source>
</evidence>
<keyword evidence="8" id="KW-0418">Kinase</keyword>
<dbReference type="EC" id="2.7.13.3" evidence="8"/>
<dbReference type="PROSITE" id="PS50885">
    <property type="entry name" value="HAMP"/>
    <property type="match status" value="1"/>
</dbReference>
<dbReference type="PANTHER" id="PTHR34220">
    <property type="entry name" value="SENSOR HISTIDINE KINASE YPDA"/>
    <property type="match status" value="1"/>
</dbReference>
<protein>
    <submittedName>
        <fullName evidence="8">Sensor histidine kinase</fullName>
        <ecNumber evidence="8">2.7.13.3</ecNumber>
    </submittedName>
</protein>
<evidence type="ECO:0000256" key="2">
    <source>
        <dbReference type="ARBA" id="ARBA00022475"/>
    </source>
</evidence>
<keyword evidence="2" id="KW-1003">Cell membrane</keyword>
<dbReference type="SUPFAM" id="SSF55874">
    <property type="entry name" value="ATPase domain of HSP90 chaperone/DNA topoisomerase II/histidine kinase"/>
    <property type="match status" value="1"/>
</dbReference>
<dbReference type="Pfam" id="PF00672">
    <property type="entry name" value="HAMP"/>
    <property type="match status" value="1"/>
</dbReference>
<keyword evidence="5 6" id="KW-0472">Membrane</keyword>
<dbReference type="SUPFAM" id="SSF158472">
    <property type="entry name" value="HAMP domain-like"/>
    <property type="match status" value="1"/>
</dbReference>
<name>A0ABW1IW14_9BACL</name>
<dbReference type="InterPro" id="IPR036890">
    <property type="entry name" value="HATPase_C_sf"/>
</dbReference>